<evidence type="ECO:0000313" key="1">
    <source>
        <dbReference type="EMBL" id="KAK3076638.1"/>
    </source>
</evidence>
<comment type="caution">
    <text evidence="1">The sequence shown here is derived from an EMBL/GenBank/DDBJ whole genome shotgun (WGS) entry which is preliminary data.</text>
</comment>
<dbReference type="EMBL" id="JAWDJW010003737">
    <property type="protein sequence ID" value="KAK3076638.1"/>
    <property type="molecule type" value="Genomic_DNA"/>
</dbReference>
<evidence type="ECO:0000313" key="2">
    <source>
        <dbReference type="Proteomes" id="UP001186974"/>
    </source>
</evidence>
<proteinExistence type="predicted"/>
<keyword evidence="2" id="KW-1185">Reference proteome</keyword>
<dbReference type="Proteomes" id="UP001186974">
    <property type="component" value="Unassembled WGS sequence"/>
</dbReference>
<name>A0ACC3DIU4_9PEZI</name>
<feature type="non-terminal residue" evidence="1">
    <location>
        <position position="99"/>
    </location>
</feature>
<gene>
    <name evidence="1" type="ORF">LTS18_012465</name>
</gene>
<reference evidence="1" key="1">
    <citation type="submission" date="2024-09" db="EMBL/GenBank/DDBJ databases">
        <title>Black Yeasts Isolated from many extreme environments.</title>
        <authorList>
            <person name="Coleine C."/>
            <person name="Stajich J.E."/>
            <person name="Selbmann L."/>
        </authorList>
    </citation>
    <scope>NUCLEOTIDE SEQUENCE</scope>
    <source>
        <strain evidence="1">CCFEE 5737</strain>
    </source>
</reference>
<accession>A0ACC3DIU4</accession>
<protein>
    <submittedName>
        <fullName evidence="1">Uncharacterized protein</fullName>
    </submittedName>
</protein>
<organism evidence="1 2">
    <name type="scientific">Coniosporium uncinatum</name>
    <dbReference type="NCBI Taxonomy" id="93489"/>
    <lineage>
        <taxon>Eukaryota</taxon>
        <taxon>Fungi</taxon>
        <taxon>Dikarya</taxon>
        <taxon>Ascomycota</taxon>
        <taxon>Pezizomycotina</taxon>
        <taxon>Dothideomycetes</taxon>
        <taxon>Dothideomycetes incertae sedis</taxon>
        <taxon>Coniosporium</taxon>
    </lineage>
</organism>
<sequence length="99" mass="10271">MADGERIEQFPDLTNKLTAPTKKSAFERQKAEAEAKRAREEAENAAALEEFAASFGGDEEEDAENFGAPTGPGGHGFGRGGGALGGVAGPPRRHFAPTG</sequence>